<dbReference type="AlphaFoldDB" id="A0A8T0K763"/>
<dbReference type="EMBL" id="JABFOF010000006">
    <property type="protein sequence ID" value="KAG2395466.1"/>
    <property type="molecule type" value="Genomic_DNA"/>
</dbReference>
<evidence type="ECO:0000313" key="3">
    <source>
        <dbReference type="EMBL" id="KAG2395466.1"/>
    </source>
</evidence>
<name>A0A8T0K763_PHAAN</name>
<feature type="transmembrane region" description="Helical" evidence="2">
    <location>
        <begin position="72"/>
        <end position="91"/>
    </location>
</feature>
<dbReference type="Proteomes" id="UP000743370">
    <property type="component" value="Unassembled WGS sequence"/>
</dbReference>
<keyword evidence="2" id="KW-0812">Transmembrane</keyword>
<evidence type="ECO:0008006" key="5">
    <source>
        <dbReference type="Google" id="ProtNLM"/>
    </source>
</evidence>
<evidence type="ECO:0000313" key="4">
    <source>
        <dbReference type="Proteomes" id="UP000743370"/>
    </source>
</evidence>
<organism evidence="3 4">
    <name type="scientific">Phaseolus angularis</name>
    <name type="common">Azuki bean</name>
    <name type="synonym">Vigna angularis</name>
    <dbReference type="NCBI Taxonomy" id="3914"/>
    <lineage>
        <taxon>Eukaryota</taxon>
        <taxon>Viridiplantae</taxon>
        <taxon>Streptophyta</taxon>
        <taxon>Embryophyta</taxon>
        <taxon>Tracheophyta</taxon>
        <taxon>Spermatophyta</taxon>
        <taxon>Magnoliopsida</taxon>
        <taxon>eudicotyledons</taxon>
        <taxon>Gunneridae</taxon>
        <taxon>Pentapetalae</taxon>
        <taxon>rosids</taxon>
        <taxon>fabids</taxon>
        <taxon>Fabales</taxon>
        <taxon>Fabaceae</taxon>
        <taxon>Papilionoideae</taxon>
        <taxon>50 kb inversion clade</taxon>
        <taxon>NPAAA clade</taxon>
        <taxon>indigoferoid/millettioid clade</taxon>
        <taxon>Phaseoleae</taxon>
        <taxon>Vigna</taxon>
    </lineage>
</organism>
<evidence type="ECO:0000256" key="1">
    <source>
        <dbReference type="SAM" id="MobiDB-lite"/>
    </source>
</evidence>
<keyword evidence="2" id="KW-1133">Transmembrane helix</keyword>
<protein>
    <recommendedName>
        <fullName evidence="5">Transmembrane protein</fullName>
    </recommendedName>
</protein>
<gene>
    <name evidence="3" type="ORF">HKW66_Vig0071580</name>
</gene>
<sequence>MSSSRRIGPPKNQRPQALRVPGLNKAFLPHQQKVAPGGPTDRRPARHGSATSRPAPPRSVGARRESLQQHCVFFYFVQICLLLWLVQLYTFRGGSSNHCITTK</sequence>
<proteinExistence type="predicted"/>
<evidence type="ECO:0000256" key="2">
    <source>
        <dbReference type="SAM" id="Phobius"/>
    </source>
</evidence>
<feature type="region of interest" description="Disordered" evidence="1">
    <location>
        <begin position="1"/>
        <end position="62"/>
    </location>
</feature>
<accession>A0A8T0K763</accession>
<reference evidence="3 4" key="1">
    <citation type="submission" date="2020-05" db="EMBL/GenBank/DDBJ databases">
        <title>Vigna angularis (adzuki bean) Var. LongXiaoDou No. 4 denovo assembly.</title>
        <authorList>
            <person name="Xiang H."/>
        </authorList>
    </citation>
    <scope>NUCLEOTIDE SEQUENCE [LARGE SCALE GENOMIC DNA]</scope>
    <source>
        <tissue evidence="3">Leaf</tissue>
    </source>
</reference>
<comment type="caution">
    <text evidence="3">The sequence shown here is derived from an EMBL/GenBank/DDBJ whole genome shotgun (WGS) entry which is preliminary data.</text>
</comment>
<keyword evidence="2" id="KW-0472">Membrane</keyword>